<feature type="coiled-coil region" evidence="1">
    <location>
        <begin position="88"/>
        <end position="151"/>
    </location>
</feature>
<keyword evidence="3" id="KW-0732">Signal</keyword>
<gene>
    <name evidence="4" type="ORF">BASA50_008312</name>
</gene>
<name>A0ABQ8F4Z1_9FUNG</name>
<feature type="chain" id="PRO_5045946544" evidence="3">
    <location>
        <begin position="20"/>
        <end position="190"/>
    </location>
</feature>
<evidence type="ECO:0000256" key="3">
    <source>
        <dbReference type="SAM" id="SignalP"/>
    </source>
</evidence>
<dbReference type="Proteomes" id="UP001648503">
    <property type="component" value="Unassembled WGS sequence"/>
</dbReference>
<reference evidence="4 5" key="1">
    <citation type="submission" date="2021-02" db="EMBL/GenBank/DDBJ databases">
        <title>Variation within the Batrachochytrium salamandrivorans European outbreak.</title>
        <authorList>
            <person name="Kelly M."/>
            <person name="Pasmans F."/>
            <person name="Shea T.P."/>
            <person name="Munoz J.F."/>
            <person name="Carranza S."/>
            <person name="Cuomo C.A."/>
            <person name="Martel A."/>
        </authorList>
    </citation>
    <scope>NUCLEOTIDE SEQUENCE [LARGE SCALE GENOMIC DNA]</scope>
    <source>
        <strain evidence="4 5">AMFP18/2</strain>
    </source>
</reference>
<proteinExistence type="predicted"/>
<sequence length="190" mass="21385">MKLAIAYTTILFAMMAAQAAVLSVAPVTDVNLVKRTPNGDEDDEQNPMADQPGLAPTPQIPFTEIEEGQMKSLYGALLGKVDRLKRLISTKQLEISKCKALISRLEQECKRKTSSACTRANAEIALLKEKLAELENQLEAATEKYRRDLQKCRDITRAKRENHFSHLRSQYLQDHSEKGYKCLMNKCITG</sequence>
<organism evidence="4 5">
    <name type="scientific">Batrachochytrium salamandrivorans</name>
    <dbReference type="NCBI Taxonomy" id="1357716"/>
    <lineage>
        <taxon>Eukaryota</taxon>
        <taxon>Fungi</taxon>
        <taxon>Fungi incertae sedis</taxon>
        <taxon>Chytridiomycota</taxon>
        <taxon>Chytridiomycota incertae sedis</taxon>
        <taxon>Chytridiomycetes</taxon>
        <taxon>Rhizophydiales</taxon>
        <taxon>Rhizophydiales incertae sedis</taxon>
        <taxon>Batrachochytrium</taxon>
    </lineage>
</organism>
<protein>
    <submittedName>
        <fullName evidence="4">Uncharacterized protein</fullName>
    </submittedName>
</protein>
<evidence type="ECO:0000313" key="4">
    <source>
        <dbReference type="EMBL" id="KAH6592029.1"/>
    </source>
</evidence>
<keyword evidence="1" id="KW-0175">Coiled coil</keyword>
<accession>A0ABQ8F4Z1</accession>
<evidence type="ECO:0000256" key="1">
    <source>
        <dbReference type="SAM" id="Coils"/>
    </source>
</evidence>
<evidence type="ECO:0000256" key="2">
    <source>
        <dbReference type="SAM" id="MobiDB-lite"/>
    </source>
</evidence>
<feature type="region of interest" description="Disordered" evidence="2">
    <location>
        <begin position="33"/>
        <end position="59"/>
    </location>
</feature>
<keyword evidence="5" id="KW-1185">Reference proteome</keyword>
<dbReference type="EMBL" id="JAFCIX010000391">
    <property type="protein sequence ID" value="KAH6592029.1"/>
    <property type="molecule type" value="Genomic_DNA"/>
</dbReference>
<feature type="signal peptide" evidence="3">
    <location>
        <begin position="1"/>
        <end position="19"/>
    </location>
</feature>
<evidence type="ECO:0000313" key="5">
    <source>
        <dbReference type="Proteomes" id="UP001648503"/>
    </source>
</evidence>
<comment type="caution">
    <text evidence="4">The sequence shown here is derived from an EMBL/GenBank/DDBJ whole genome shotgun (WGS) entry which is preliminary data.</text>
</comment>